<feature type="active site" evidence="5">
    <location>
        <position position="124"/>
    </location>
</feature>
<dbReference type="EMBL" id="CAJVAP010000018">
    <property type="protein sequence ID" value="CAG7613478.1"/>
    <property type="molecule type" value="Genomic_DNA"/>
</dbReference>
<comment type="cofactor">
    <cofactor evidence="6">
        <name>Mg(2+)</name>
        <dbReference type="ChEBI" id="CHEBI:18420"/>
    </cofactor>
    <cofactor evidence="6">
        <name>Mn(2+)</name>
        <dbReference type="ChEBI" id="CHEBI:29035"/>
    </cofactor>
    <text evidence="6">Probably binds two magnesium or manganese ions per subunit.</text>
</comment>
<dbReference type="GO" id="GO:0008311">
    <property type="term" value="F:double-stranded DNA 3'-5' DNA exonuclease activity"/>
    <property type="evidence" value="ECO:0007669"/>
    <property type="project" value="UniProtKB-EC"/>
</dbReference>
<sequence>MRIATWNVNSIRTRAPRVVDWLVREDIDVLAMQEIKCRPDQFPVDAFERAGYQLEIHGLNQWNGVAFASRHEMTDAATSFAEMPGFGNPIKGQEGVQGVGPNGLPLEARALGVTVGDLRLWSLYVPNGRSLDDPHLAYKLDWLAALRENAEGWLTADPDLPLALMGDWNIAPLPGDMGDPSFVEGLSTHVSPDERSMFASFAPTVEDVVRPLAPEGYTFWDYKAGRFQKNQGMRIDFILGSPAFAGAVTGAAIDREERKGDGPSDHVPVICDIDPSLLGGTFEDDFDVPMIFG</sequence>
<comment type="caution">
    <text evidence="9">The sequence shown here is derived from an EMBL/GenBank/DDBJ whole genome shotgun (WGS) entry which is preliminary data.</text>
</comment>
<feature type="binding site" evidence="6">
    <location>
        <position position="34"/>
    </location>
    <ligand>
        <name>Mg(2+)</name>
        <dbReference type="ChEBI" id="CHEBI:18420"/>
        <label>1</label>
    </ligand>
</feature>
<keyword evidence="6" id="KW-0464">Manganese</keyword>
<gene>
    <name evidence="9" type="primary">xthA</name>
    <name evidence="9" type="ORF">LEUCIP111803_01699</name>
</gene>
<evidence type="ECO:0000256" key="4">
    <source>
        <dbReference type="ARBA" id="ARBA00022842"/>
    </source>
</evidence>
<dbReference type="InterPro" id="IPR005135">
    <property type="entry name" value="Endo/exonuclease/phosphatase"/>
</dbReference>
<dbReference type="PROSITE" id="PS00728">
    <property type="entry name" value="AP_NUCLEASE_F1_3"/>
    <property type="match status" value="1"/>
</dbReference>
<keyword evidence="2 6" id="KW-0479">Metal-binding</keyword>
<comment type="cofactor">
    <cofactor evidence="1">
        <name>Mn(2+)</name>
        <dbReference type="ChEBI" id="CHEBI:29035"/>
    </cofactor>
</comment>
<dbReference type="Proteomes" id="UP000693892">
    <property type="component" value="Unassembled WGS sequence"/>
</dbReference>
<evidence type="ECO:0000259" key="8">
    <source>
        <dbReference type="Pfam" id="PF03372"/>
    </source>
</evidence>
<feature type="site" description="Important for catalytic activity" evidence="7">
    <location>
        <position position="236"/>
    </location>
</feature>
<dbReference type="NCBIfam" id="TIGR00633">
    <property type="entry name" value="xth"/>
    <property type="match status" value="1"/>
</dbReference>
<keyword evidence="10" id="KW-1185">Reference proteome</keyword>
<feature type="active site" description="Proton donor/acceptor" evidence="5">
    <location>
        <position position="167"/>
    </location>
</feature>
<keyword evidence="4 6" id="KW-0460">Magnesium</keyword>
<accession>A0A916JYZ8</accession>
<evidence type="ECO:0000256" key="2">
    <source>
        <dbReference type="ARBA" id="ARBA00022723"/>
    </source>
</evidence>
<reference evidence="9" key="1">
    <citation type="submission" date="2021-06" db="EMBL/GenBank/DDBJ databases">
        <authorList>
            <person name="Criscuolo A."/>
        </authorList>
    </citation>
    <scope>NUCLEOTIDE SEQUENCE</scope>
    <source>
        <strain evidence="9">CIP111803</strain>
    </source>
</reference>
<dbReference type="CDD" id="cd09086">
    <property type="entry name" value="ExoIII-like_AP-endo"/>
    <property type="match status" value="1"/>
</dbReference>
<feature type="binding site" evidence="6">
    <location>
        <position position="7"/>
    </location>
    <ligand>
        <name>Mg(2+)</name>
        <dbReference type="ChEBI" id="CHEBI:18420"/>
        <label>1</label>
    </ligand>
</feature>
<dbReference type="GO" id="GO:0003677">
    <property type="term" value="F:DNA binding"/>
    <property type="evidence" value="ECO:0007669"/>
    <property type="project" value="InterPro"/>
</dbReference>
<dbReference type="InterPro" id="IPR020848">
    <property type="entry name" value="AP_endonuclease_F1_CS"/>
</dbReference>
<evidence type="ECO:0000313" key="9">
    <source>
        <dbReference type="EMBL" id="CAG7613478.1"/>
    </source>
</evidence>
<feature type="site" description="Interaction with DNA substrate" evidence="7">
    <location>
        <position position="266"/>
    </location>
</feature>
<feature type="binding site" evidence="6">
    <location>
        <position position="266"/>
    </location>
    <ligand>
        <name>Mg(2+)</name>
        <dbReference type="ChEBI" id="CHEBI:18420"/>
        <label>1</label>
    </ligand>
</feature>
<organism evidence="9 10">
    <name type="scientific">Leucobacter soli</name>
    <dbReference type="NCBI Taxonomy" id="2812850"/>
    <lineage>
        <taxon>Bacteria</taxon>
        <taxon>Bacillati</taxon>
        <taxon>Actinomycetota</taxon>
        <taxon>Actinomycetes</taxon>
        <taxon>Micrococcales</taxon>
        <taxon>Microbacteriaceae</taxon>
        <taxon>Leucobacter</taxon>
    </lineage>
</organism>
<dbReference type="InterPro" id="IPR004808">
    <property type="entry name" value="AP_endonuc_1"/>
</dbReference>
<evidence type="ECO:0000256" key="3">
    <source>
        <dbReference type="ARBA" id="ARBA00022801"/>
    </source>
</evidence>
<dbReference type="PROSITE" id="PS51435">
    <property type="entry name" value="AP_NUCLEASE_F1_4"/>
    <property type="match status" value="1"/>
</dbReference>
<feature type="domain" description="Endonuclease/exonuclease/phosphatase" evidence="8">
    <location>
        <begin position="4"/>
        <end position="266"/>
    </location>
</feature>
<feature type="site" description="Transition state stabilizer" evidence="7">
    <location>
        <position position="169"/>
    </location>
</feature>
<evidence type="ECO:0000256" key="7">
    <source>
        <dbReference type="PIRSR" id="PIRSR604808-3"/>
    </source>
</evidence>
<evidence type="ECO:0000313" key="10">
    <source>
        <dbReference type="Proteomes" id="UP000693892"/>
    </source>
</evidence>
<protein>
    <submittedName>
        <fullName evidence="9">Exodeoxyribonuclease III</fullName>
        <ecNumber evidence="9">3.1.11.2</ecNumber>
    </submittedName>
</protein>
<keyword evidence="3 9" id="KW-0378">Hydrolase</keyword>
<feature type="binding site" evidence="6">
    <location>
        <position position="167"/>
    </location>
    <ligand>
        <name>Mg(2+)</name>
        <dbReference type="ChEBI" id="CHEBI:18420"/>
        <label>1</label>
    </ligand>
</feature>
<dbReference type="GO" id="GO:0046872">
    <property type="term" value="F:metal ion binding"/>
    <property type="evidence" value="ECO:0007669"/>
    <property type="project" value="UniProtKB-KW"/>
</dbReference>
<evidence type="ECO:0000256" key="5">
    <source>
        <dbReference type="PIRSR" id="PIRSR604808-1"/>
    </source>
</evidence>
<feature type="active site" description="Proton acceptor" evidence="5">
    <location>
        <position position="266"/>
    </location>
</feature>
<dbReference type="EC" id="3.1.11.2" evidence="9"/>
<proteinExistence type="predicted"/>
<evidence type="ECO:0000256" key="6">
    <source>
        <dbReference type="PIRSR" id="PIRSR604808-2"/>
    </source>
</evidence>
<dbReference type="PANTHER" id="PTHR43250">
    <property type="entry name" value="EXODEOXYRIBONUCLEASE III"/>
    <property type="match status" value="1"/>
</dbReference>
<feature type="binding site" evidence="6">
    <location>
        <position position="265"/>
    </location>
    <ligand>
        <name>Mg(2+)</name>
        <dbReference type="ChEBI" id="CHEBI:18420"/>
        <label>1</label>
    </ligand>
</feature>
<dbReference type="Pfam" id="PF03372">
    <property type="entry name" value="Exo_endo_phos"/>
    <property type="match status" value="1"/>
</dbReference>
<dbReference type="RefSeq" id="WP_218115434.1">
    <property type="nucleotide sequence ID" value="NZ_CAJVAP010000018.1"/>
</dbReference>
<dbReference type="GO" id="GO:0004519">
    <property type="term" value="F:endonuclease activity"/>
    <property type="evidence" value="ECO:0007669"/>
    <property type="project" value="InterPro"/>
</dbReference>
<dbReference type="InterPro" id="IPR037493">
    <property type="entry name" value="ExoIII-like"/>
</dbReference>
<dbReference type="AlphaFoldDB" id="A0A916JYZ8"/>
<evidence type="ECO:0000256" key="1">
    <source>
        <dbReference type="ARBA" id="ARBA00001936"/>
    </source>
</evidence>
<dbReference type="GO" id="GO:0006281">
    <property type="term" value="P:DNA repair"/>
    <property type="evidence" value="ECO:0007669"/>
    <property type="project" value="InterPro"/>
</dbReference>
<dbReference type="PANTHER" id="PTHR43250:SF2">
    <property type="entry name" value="EXODEOXYRIBONUCLEASE III"/>
    <property type="match status" value="1"/>
</dbReference>
<name>A0A916JYZ8_9MICO</name>
<feature type="binding site" evidence="6">
    <location>
        <position position="169"/>
    </location>
    <ligand>
        <name>Mg(2+)</name>
        <dbReference type="ChEBI" id="CHEBI:18420"/>
        <label>1</label>
    </ligand>
</feature>